<evidence type="ECO:0000259" key="2">
    <source>
        <dbReference type="PROSITE" id="PS50011"/>
    </source>
</evidence>
<feature type="region of interest" description="Disordered" evidence="1">
    <location>
        <begin position="124"/>
        <end position="153"/>
    </location>
</feature>
<accession>A0A7I8K693</accession>
<dbReference type="AlphaFoldDB" id="A0A7I8K693"/>
<organism evidence="3 4">
    <name type="scientific">Spirodela intermedia</name>
    <name type="common">Intermediate duckweed</name>
    <dbReference type="NCBI Taxonomy" id="51605"/>
    <lineage>
        <taxon>Eukaryota</taxon>
        <taxon>Viridiplantae</taxon>
        <taxon>Streptophyta</taxon>
        <taxon>Embryophyta</taxon>
        <taxon>Tracheophyta</taxon>
        <taxon>Spermatophyta</taxon>
        <taxon>Magnoliopsida</taxon>
        <taxon>Liliopsida</taxon>
        <taxon>Araceae</taxon>
        <taxon>Lemnoideae</taxon>
        <taxon>Spirodela</taxon>
    </lineage>
</organism>
<dbReference type="Proteomes" id="UP000663760">
    <property type="component" value="Chromosome 3"/>
</dbReference>
<dbReference type="GO" id="GO:0005524">
    <property type="term" value="F:ATP binding"/>
    <property type="evidence" value="ECO:0007669"/>
    <property type="project" value="InterPro"/>
</dbReference>
<dbReference type="InterPro" id="IPR011009">
    <property type="entry name" value="Kinase-like_dom_sf"/>
</dbReference>
<evidence type="ECO:0000313" key="4">
    <source>
        <dbReference type="Proteomes" id="UP000663760"/>
    </source>
</evidence>
<dbReference type="EMBL" id="LR746266">
    <property type="protein sequence ID" value="CAA7393140.1"/>
    <property type="molecule type" value="Genomic_DNA"/>
</dbReference>
<proteinExistence type="predicted"/>
<keyword evidence="4" id="KW-1185">Reference proteome</keyword>
<reference evidence="3" key="1">
    <citation type="submission" date="2020-02" db="EMBL/GenBank/DDBJ databases">
        <authorList>
            <person name="Scholz U."/>
            <person name="Mascher M."/>
            <person name="Fiebig A."/>
        </authorList>
    </citation>
    <scope>NUCLEOTIDE SEQUENCE</scope>
</reference>
<protein>
    <recommendedName>
        <fullName evidence="2">Protein kinase domain-containing protein</fullName>
    </recommendedName>
</protein>
<dbReference type="Gene3D" id="1.10.510.10">
    <property type="entry name" value="Transferase(Phosphotransferase) domain 1"/>
    <property type="match status" value="1"/>
</dbReference>
<dbReference type="PROSITE" id="PS50011">
    <property type="entry name" value="PROTEIN_KINASE_DOM"/>
    <property type="match status" value="1"/>
</dbReference>
<dbReference type="PROSITE" id="PS00108">
    <property type="entry name" value="PROTEIN_KINASE_ST"/>
    <property type="match status" value="1"/>
</dbReference>
<dbReference type="SUPFAM" id="SSF56112">
    <property type="entry name" value="Protein kinase-like (PK-like)"/>
    <property type="match status" value="1"/>
</dbReference>
<evidence type="ECO:0000313" key="3">
    <source>
        <dbReference type="EMBL" id="CAA7393140.1"/>
    </source>
</evidence>
<dbReference type="InterPro" id="IPR000719">
    <property type="entry name" value="Prot_kinase_dom"/>
</dbReference>
<feature type="domain" description="Protein kinase" evidence="2">
    <location>
        <begin position="314"/>
        <end position="566"/>
    </location>
</feature>
<dbReference type="GO" id="GO:0004672">
    <property type="term" value="F:protein kinase activity"/>
    <property type="evidence" value="ECO:0007669"/>
    <property type="project" value="InterPro"/>
</dbReference>
<name>A0A7I8K693_SPIIN</name>
<dbReference type="Pfam" id="PF01636">
    <property type="entry name" value="APH"/>
    <property type="match status" value="1"/>
</dbReference>
<dbReference type="InterPro" id="IPR008271">
    <property type="entry name" value="Ser/Thr_kinase_AS"/>
</dbReference>
<gene>
    <name evidence="3" type="ORF">SI8410_03003938</name>
</gene>
<sequence>MVTDLVIAARSAGVEREMEIEAAWYVLTILLRMGHPARMDEIVPKCRLFPASDEFLQFLCRMPNSPLFLADGGFVTVSSVVEVAFREFVVGGASQFVPRVTVRFAGPKKAWDFGDVYFRCSSRKRKKMHQSPDPKRKAPLRHSNGGSAEDGPTSYLLPIENIIQSPLTDKAHPAVPALMRRNNLSMDMIVTECSSGVVKEGMQWTPLLNCDVDLWHDSTRNCEKIDRIDVNYLEPSVSSKECDRVLDSEIKAYAAVSVAAVNDNFVAMTPCSMVQDEVNSRPSALLRNRKEQNSEKVINYGDIAEGLVVADSEDNLDQAQAEGAVGSSRVLLDIRMPPVVKLEAATTSLQCESSSSQKPEEIFSDRRLDTNPSVGLLNDAEIEDDKINKNKRAEALDSKQILKKLKRTQHNKIQKKGNRNGVSIVPKKQVESSKKFPNFESFVVEEEEGSVPHPRAHPYHIHNELKMLERFGGRCFIIKYEGFFKSGNSECFVLEHVEHDRPEGIVHRDVKPGNFLFSRKHNKGYLIDFNLALVRFVILFVFNQLRILGNCSFENLTIPSWLLLRI</sequence>
<dbReference type="OrthoDB" id="10020333at2759"/>
<evidence type="ECO:0000256" key="1">
    <source>
        <dbReference type="SAM" id="MobiDB-lite"/>
    </source>
</evidence>
<dbReference type="InterPro" id="IPR002575">
    <property type="entry name" value="Aminoglycoside_PTrfase"/>
</dbReference>